<name>A0A7J8XUJ0_GOSAI</name>
<gene>
    <name evidence="1" type="ORF">Goari_008630</name>
</gene>
<evidence type="ECO:0000313" key="1">
    <source>
        <dbReference type="EMBL" id="MBA0690981.1"/>
    </source>
</evidence>
<dbReference type="EMBL" id="JABFAA010000009">
    <property type="protein sequence ID" value="MBA0690981.1"/>
    <property type="molecule type" value="Genomic_DNA"/>
</dbReference>
<keyword evidence="2" id="KW-1185">Reference proteome</keyword>
<reference evidence="1 2" key="1">
    <citation type="journal article" date="2019" name="Genome Biol. Evol.">
        <title>Insights into the evolution of the New World diploid cottons (Gossypium, subgenus Houzingenia) based on genome sequencing.</title>
        <authorList>
            <person name="Grover C.E."/>
            <person name="Arick M.A. 2nd"/>
            <person name="Thrash A."/>
            <person name="Conover J.L."/>
            <person name="Sanders W.S."/>
            <person name="Peterson D.G."/>
            <person name="Frelichowski J.E."/>
            <person name="Scheffler J.A."/>
            <person name="Scheffler B.E."/>
            <person name="Wendel J.F."/>
        </authorList>
    </citation>
    <scope>NUCLEOTIDE SEQUENCE [LARGE SCALE GENOMIC DNA]</scope>
    <source>
        <strain evidence="1">185</strain>
        <tissue evidence="1">Leaf</tissue>
    </source>
</reference>
<organism evidence="1 2">
    <name type="scientific">Gossypium aridum</name>
    <name type="common">American cotton</name>
    <name type="synonym">Erioxylum aridum</name>
    <dbReference type="NCBI Taxonomy" id="34290"/>
    <lineage>
        <taxon>Eukaryota</taxon>
        <taxon>Viridiplantae</taxon>
        <taxon>Streptophyta</taxon>
        <taxon>Embryophyta</taxon>
        <taxon>Tracheophyta</taxon>
        <taxon>Spermatophyta</taxon>
        <taxon>Magnoliopsida</taxon>
        <taxon>eudicotyledons</taxon>
        <taxon>Gunneridae</taxon>
        <taxon>Pentapetalae</taxon>
        <taxon>rosids</taxon>
        <taxon>malvids</taxon>
        <taxon>Malvales</taxon>
        <taxon>Malvaceae</taxon>
        <taxon>Malvoideae</taxon>
        <taxon>Gossypium</taxon>
    </lineage>
</organism>
<evidence type="ECO:0000313" key="2">
    <source>
        <dbReference type="Proteomes" id="UP000593577"/>
    </source>
</evidence>
<dbReference type="Proteomes" id="UP000593577">
    <property type="component" value="Unassembled WGS sequence"/>
</dbReference>
<dbReference type="AlphaFoldDB" id="A0A7J8XUJ0"/>
<accession>A0A7J8XUJ0</accession>
<proteinExistence type="predicted"/>
<feature type="non-terminal residue" evidence="1">
    <location>
        <position position="29"/>
    </location>
</feature>
<comment type="caution">
    <text evidence="1">The sequence shown here is derived from an EMBL/GenBank/DDBJ whole genome shotgun (WGS) entry which is preliminary data.</text>
</comment>
<protein>
    <submittedName>
        <fullName evidence="1">Uncharacterized protein</fullName>
    </submittedName>
</protein>
<sequence>MLRPKICSNGLSIFSLSDIVLHLSQHMKL</sequence>